<evidence type="ECO:0000256" key="6">
    <source>
        <dbReference type="PROSITE-ProRule" id="PRU00421"/>
    </source>
</evidence>
<dbReference type="EMBL" id="CP023434">
    <property type="protein sequence ID" value="AXY24954.1"/>
    <property type="molecule type" value="Genomic_DNA"/>
</dbReference>
<evidence type="ECO:0000256" key="4">
    <source>
        <dbReference type="ARBA" id="ARBA00022683"/>
    </source>
</evidence>
<evidence type="ECO:0000256" key="2">
    <source>
        <dbReference type="ARBA" id="ARBA00022597"/>
    </source>
</evidence>
<dbReference type="KEGG" id="abae:CL176_02325"/>
<dbReference type="InterPro" id="IPR036878">
    <property type="entry name" value="Glu_permease_IIB"/>
</dbReference>
<dbReference type="PROSITE" id="PS01035">
    <property type="entry name" value="PTS_EIIB_TYPE_1_CYS"/>
    <property type="match status" value="1"/>
</dbReference>
<dbReference type="Pfam" id="PF00367">
    <property type="entry name" value="PTS_EIIB"/>
    <property type="match status" value="1"/>
</dbReference>
<dbReference type="OrthoDB" id="92465at2"/>
<keyword evidence="5" id="KW-0418">Kinase</keyword>
<accession>A0A347WIP7</accession>
<dbReference type="SUPFAM" id="SSF55604">
    <property type="entry name" value="Glucose permease domain IIB"/>
    <property type="match status" value="1"/>
</dbReference>
<feature type="domain" description="PTS EIIB type-1" evidence="7">
    <location>
        <begin position="3"/>
        <end position="80"/>
    </location>
</feature>
<sequence length="80" mass="8904">MDNSQIATQIVENIGKENIIDFTKCATRLRFKVKDESIINSALIEALDGVSGTTFLNNQFQVFVALGKIQKVFEEVKAIV</sequence>
<protein>
    <recommendedName>
        <fullName evidence="7">PTS EIIB type-1 domain-containing protein</fullName>
    </recommendedName>
</protein>
<keyword evidence="2" id="KW-0762">Sugar transport</keyword>
<dbReference type="GO" id="GO:0090589">
    <property type="term" value="F:protein-phosphocysteine-trehalose phosphotransferase system transporter activity"/>
    <property type="evidence" value="ECO:0007669"/>
    <property type="project" value="TreeGrafter"/>
</dbReference>
<dbReference type="InterPro" id="IPR050558">
    <property type="entry name" value="PTS_Sugar-Specific_Components"/>
</dbReference>
<keyword evidence="1" id="KW-0813">Transport</keyword>
<organism evidence="8 9">
    <name type="scientific">Suicoccus acidiformans</name>
    <dbReference type="NCBI Taxonomy" id="2036206"/>
    <lineage>
        <taxon>Bacteria</taxon>
        <taxon>Bacillati</taxon>
        <taxon>Bacillota</taxon>
        <taxon>Bacilli</taxon>
        <taxon>Lactobacillales</taxon>
        <taxon>Aerococcaceae</taxon>
        <taxon>Suicoccus</taxon>
    </lineage>
</organism>
<dbReference type="GO" id="GO:0005886">
    <property type="term" value="C:plasma membrane"/>
    <property type="evidence" value="ECO:0007669"/>
    <property type="project" value="TreeGrafter"/>
</dbReference>
<dbReference type="Proteomes" id="UP000263232">
    <property type="component" value="Chromosome"/>
</dbReference>
<evidence type="ECO:0000256" key="5">
    <source>
        <dbReference type="ARBA" id="ARBA00022777"/>
    </source>
</evidence>
<dbReference type="AlphaFoldDB" id="A0A347WIP7"/>
<dbReference type="GO" id="GO:0009401">
    <property type="term" value="P:phosphoenolpyruvate-dependent sugar phosphotransferase system"/>
    <property type="evidence" value="ECO:0007669"/>
    <property type="project" value="UniProtKB-KW"/>
</dbReference>
<dbReference type="RefSeq" id="WP_118989876.1">
    <property type="nucleotide sequence ID" value="NZ_CP023434.1"/>
</dbReference>
<keyword evidence="3" id="KW-0808">Transferase</keyword>
<name>A0A347WIP7_9LACT</name>
<proteinExistence type="predicted"/>
<dbReference type="Gene3D" id="3.30.1360.60">
    <property type="entry name" value="Glucose permease domain IIB"/>
    <property type="match status" value="1"/>
</dbReference>
<keyword evidence="9" id="KW-1185">Reference proteome</keyword>
<dbReference type="PANTHER" id="PTHR30175">
    <property type="entry name" value="PHOSPHOTRANSFERASE SYSTEM TRANSPORT PROTEIN"/>
    <property type="match status" value="1"/>
</dbReference>
<dbReference type="CDD" id="cd00212">
    <property type="entry name" value="PTS_IIB_glc"/>
    <property type="match status" value="1"/>
</dbReference>
<reference evidence="8 9" key="1">
    <citation type="submission" date="2017-09" db="EMBL/GenBank/DDBJ databases">
        <title>Complete genome sequence of Oxytococcus suis strain ZY16052.</title>
        <authorList>
            <person name="Li F."/>
        </authorList>
    </citation>
    <scope>NUCLEOTIDE SEQUENCE [LARGE SCALE GENOMIC DNA]</scope>
    <source>
        <strain evidence="8 9">ZY16052</strain>
    </source>
</reference>
<dbReference type="GO" id="GO:0008982">
    <property type="term" value="F:protein-N(PI)-phosphohistidine-sugar phosphotransferase activity"/>
    <property type="evidence" value="ECO:0007669"/>
    <property type="project" value="InterPro"/>
</dbReference>
<dbReference type="InterPro" id="IPR001996">
    <property type="entry name" value="PTS_IIB_1"/>
</dbReference>
<evidence type="ECO:0000313" key="9">
    <source>
        <dbReference type="Proteomes" id="UP000263232"/>
    </source>
</evidence>
<keyword evidence="4" id="KW-0598">Phosphotransferase system</keyword>
<evidence type="ECO:0000256" key="1">
    <source>
        <dbReference type="ARBA" id="ARBA00022448"/>
    </source>
</evidence>
<evidence type="ECO:0000256" key="3">
    <source>
        <dbReference type="ARBA" id="ARBA00022679"/>
    </source>
</evidence>
<dbReference type="PANTHER" id="PTHR30175:SF7">
    <property type="entry name" value="NEGATIVE REGULATOR OF SACY ACTIVITY"/>
    <property type="match status" value="1"/>
</dbReference>
<dbReference type="InterPro" id="IPR018113">
    <property type="entry name" value="PTrfase_EIIB_Cys"/>
</dbReference>
<gene>
    <name evidence="8" type="ORF">CL176_02325</name>
</gene>
<dbReference type="PROSITE" id="PS51098">
    <property type="entry name" value="PTS_EIIB_TYPE_1"/>
    <property type="match status" value="1"/>
</dbReference>
<feature type="active site" description="Phosphocysteine intermediate; for EIIB activity" evidence="6">
    <location>
        <position position="25"/>
    </location>
</feature>
<evidence type="ECO:0000259" key="7">
    <source>
        <dbReference type="PROSITE" id="PS51098"/>
    </source>
</evidence>
<dbReference type="GO" id="GO:0016301">
    <property type="term" value="F:kinase activity"/>
    <property type="evidence" value="ECO:0007669"/>
    <property type="project" value="UniProtKB-KW"/>
</dbReference>
<dbReference type="GO" id="GO:0015771">
    <property type="term" value="P:trehalose transport"/>
    <property type="evidence" value="ECO:0007669"/>
    <property type="project" value="TreeGrafter"/>
</dbReference>
<evidence type="ECO:0000313" key="8">
    <source>
        <dbReference type="EMBL" id="AXY24954.1"/>
    </source>
</evidence>